<keyword evidence="2" id="KW-1185">Reference proteome</keyword>
<protein>
    <submittedName>
        <fullName evidence="1">Uncharacterized protein</fullName>
    </submittedName>
</protein>
<proteinExistence type="predicted"/>
<dbReference type="AlphaFoldDB" id="A0AAV1Q850"/>
<accession>A0AAV1Q850</accession>
<comment type="caution">
    <text evidence="1">The sequence shown here is derived from an EMBL/GenBank/DDBJ whole genome shotgun (WGS) entry which is preliminary data.</text>
</comment>
<evidence type="ECO:0000313" key="2">
    <source>
        <dbReference type="Proteomes" id="UP001314229"/>
    </source>
</evidence>
<reference evidence="1 2" key="1">
    <citation type="submission" date="2024-01" db="EMBL/GenBank/DDBJ databases">
        <authorList>
            <person name="Alioto T."/>
            <person name="Alioto T."/>
            <person name="Gomez Garrido J."/>
        </authorList>
    </citation>
    <scope>NUCLEOTIDE SEQUENCE [LARGE SCALE GENOMIC DNA]</scope>
</reference>
<sequence length="87" mass="9925">MKEMKKDILQKPVNAPNLRAMTRMTFCSTLYPTIPLFASLFPRLQQCPREDVVVRPEPSSASHWVSQWERSSTALTTQVPRTCTSSL</sequence>
<organism evidence="1 2">
    <name type="scientific">Scomber scombrus</name>
    <name type="common">Atlantic mackerel</name>
    <name type="synonym">Scomber vernalis</name>
    <dbReference type="NCBI Taxonomy" id="13677"/>
    <lineage>
        <taxon>Eukaryota</taxon>
        <taxon>Metazoa</taxon>
        <taxon>Chordata</taxon>
        <taxon>Craniata</taxon>
        <taxon>Vertebrata</taxon>
        <taxon>Euteleostomi</taxon>
        <taxon>Actinopterygii</taxon>
        <taxon>Neopterygii</taxon>
        <taxon>Teleostei</taxon>
        <taxon>Neoteleostei</taxon>
        <taxon>Acanthomorphata</taxon>
        <taxon>Pelagiaria</taxon>
        <taxon>Scombriformes</taxon>
        <taxon>Scombridae</taxon>
        <taxon>Scomber</taxon>
    </lineage>
</organism>
<evidence type="ECO:0000313" key="1">
    <source>
        <dbReference type="EMBL" id="CAK6979574.1"/>
    </source>
</evidence>
<dbReference type="EMBL" id="CAWUFR010000594">
    <property type="protein sequence ID" value="CAK6979574.1"/>
    <property type="molecule type" value="Genomic_DNA"/>
</dbReference>
<name>A0AAV1Q850_SCOSC</name>
<dbReference type="Proteomes" id="UP001314229">
    <property type="component" value="Unassembled WGS sequence"/>
</dbReference>
<gene>
    <name evidence="1" type="ORF">FSCOSCO3_A004106</name>
</gene>